<dbReference type="InterPro" id="IPR043387">
    <property type="entry name" value="INSL3/INSL4"/>
</dbReference>
<sequence length="117" mass="12330">MDPRPLPCPLVLLGISLALALGSAPAQGAPEKLCGYHFVRALVRECGGPRWSSEDGRRVAGGDRDCCSGWMDDISRGWWPMRTPNCPRPLAITATAGQPPPTLHIIAASVAAPGNTC</sequence>
<dbReference type="SUPFAM" id="SSF56994">
    <property type="entry name" value="Insulin-like"/>
    <property type="match status" value="1"/>
</dbReference>
<feature type="non-terminal residue" evidence="7">
    <location>
        <position position="117"/>
    </location>
</feature>
<evidence type="ECO:0000256" key="6">
    <source>
        <dbReference type="SAM" id="SignalP"/>
    </source>
</evidence>
<evidence type="ECO:0000256" key="3">
    <source>
        <dbReference type="ARBA" id="ARBA00022685"/>
    </source>
</evidence>
<evidence type="ECO:0000256" key="4">
    <source>
        <dbReference type="ARBA" id="ARBA00022729"/>
    </source>
</evidence>
<dbReference type="InterPro" id="IPR036438">
    <property type="entry name" value="Insulin-like_sf"/>
</dbReference>
<keyword evidence="8" id="KW-1185">Reference proteome</keyword>
<dbReference type="GO" id="GO:0001664">
    <property type="term" value="F:G protein-coupled receptor binding"/>
    <property type="evidence" value="ECO:0007669"/>
    <property type="project" value="TreeGrafter"/>
</dbReference>
<keyword evidence="3" id="KW-0165">Cleavage on pair of basic residues</keyword>
<feature type="chain" id="PRO_5026028585" evidence="6">
    <location>
        <begin position="29"/>
        <end position="117"/>
    </location>
</feature>
<dbReference type="PANTHER" id="PTHR10423:SF3">
    <property type="entry name" value="INSULIN-LIKE 3"/>
    <property type="match status" value="1"/>
</dbReference>
<keyword evidence="2" id="KW-0964">Secreted</keyword>
<dbReference type="GO" id="GO:0007193">
    <property type="term" value="P:adenylate cyclase-inhibiting G protein-coupled receptor signaling pathway"/>
    <property type="evidence" value="ECO:0007669"/>
    <property type="project" value="TreeGrafter"/>
</dbReference>
<evidence type="ECO:0000256" key="2">
    <source>
        <dbReference type="ARBA" id="ARBA00022525"/>
    </source>
</evidence>
<keyword evidence="4 6" id="KW-0732">Signal</keyword>
<reference evidence="7 8" key="1">
    <citation type="submission" date="2019-11" db="EMBL/GenBank/DDBJ databases">
        <authorList>
            <person name="Yang C."/>
            <person name="Li F."/>
        </authorList>
    </citation>
    <scope>NUCLEOTIDE SEQUENCE [LARGE SCALE GENOMIC DNA]</scope>
    <source>
        <strain evidence="7">KB4526</strain>
        <tissue evidence="7">Muscle</tissue>
    </source>
</reference>
<feature type="non-terminal residue" evidence="7">
    <location>
        <position position="1"/>
    </location>
</feature>
<dbReference type="GO" id="GO:0005615">
    <property type="term" value="C:extracellular space"/>
    <property type="evidence" value="ECO:0007669"/>
    <property type="project" value="TreeGrafter"/>
</dbReference>
<evidence type="ECO:0000256" key="5">
    <source>
        <dbReference type="ARBA" id="ARBA00023157"/>
    </source>
</evidence>
<comment type="subcellular location">
    <subcellularLocation>
        <location evidence="1">Secreted</location>
    </subcellularLocation>
</comment>
<gene>
    <name evidence="7" type="primary">Insl3</name>
    <name evidence="7" type="ORF">FOF47_R06430</name>
</gene>
<protein>
    <submittedName>
        <fullName evidence="7">INSL3 protein</fullName>
    </submittedName>
</protein>
<evidence type="ECO:0000256" key="1">
    <source>
        <dbReference type="ARBA" id="ARBA00004613"/>
    </source>
</evidence>
<organism evidence="7 8">
    <name type="scientific">Crocuta crocuta</name>
    <name type="common">Spotted hyena</name>
    <dbReference type="NCBI Taxonomy" id="9678"/>
    <lineage>
        <taxon>Eukaryota</taxon>
        <taxon>Metazoa</taxon>
        <taxon>Chordata</taxon>
        <taxon>Craniata</taxon>
        <taxon>Vertebrata</taxon>
        <taxon>Euteleostomi</taxon>
        <taxon>Mammalia</taxon>
        <taxon>Eutheria</taxon>
        <taxon>Laurasiatheria</taxon>
        <taxon>Carnivora</taxon>
        <taxon>Feliformia</taxon>
        <taxon>Hyaenidae</taxon>
        <taxon>Crocuta</taxon>
    </lineage>
</organism>
<proteinExistence type="predicted"/>
<comment type="caution">
    <text evidence="7">The sequence shown here is derived from an EMBL/GenBank/DDBJ whole genome shotgun (WGS) entry which is preliminary data.</text>
</comment>
<dbReference type="PANTHER" id="PTHR10423">
    <property type="entry name" value="INSULIN-LIKE 3"/>
    <property type="match status" value="1"/>
</dbReference>
<feature type="signal peptide" evidence="6">
    <location>
        <begin position="1"/>
        <end position="28"/>
    </location>
</feature>
<evidence type="ECO:0000313" key="8">
    <source>
        <dbReference type="Proteomes" id="UP000475037"/>
    </source>
</evidence>
<dbReference type="AlphaFoldDB" id="A0A6G1AH79"/>
<dbReference type="EMBL" id="VOAJ01005271">
    <property type="protein sequence ID" value="KAF0875148.1"/>
    <property type="molecule type" value="Genomic_DNA"/>
</dbReference>
<name>A0A6G1AH79_CROCR</name>
<keyword evidence="5" id="KW-1015">Disulfide bond</keyword>
<dbReference type="Proteomes" id="UP000475037">
    <property type="component" value="Unassembled WGS sequence"/>
</dbReference>
<accession>A0A6G1AH79</accession>
<evidence type="ECO:0000313" key="7">
    <source>
        <dbReference type="EMBL" id="KAF0875148.1"/>
    </source>
</evidence>